<evidence type="ECO:0000256" key="5">
    <source>
        <dbReference type="ARBA" id="ARBA00023157"/>
    </source>
</evidence>
<dbReference type="RefSeq" id="WP_187585585.1">
    <property type="nucleotide sequence ID" value="NZ_JACLHY010000014.1"/>
</dbReference>
<keyword evidence="10" id="KW-1185">Reference proteome</keyword>
<keyword evidence="6" id="KW-0456">Lyase</keyword>
<evidence type="ECO:0000256" key="4">
    <source>
        <dbReference type="ARBA" id="ARBA00023136"/>
    </source>
</evidence>
<keyword evidence="3 7" id="KW-1133">Transmembrane helix</keyword>
<reference evidence="9 10" key="1">
    <citation type="submission" date="2020-08" db="EMBL/GenBank/DDBJ databases">
        <title>Arenibacter gaetbuli sp. nov., isolated from a sand dune.</title>
        <authorList>
            <person name="Park S."/>
            <person name="Yoon J.-H."/>
        </authorList>
    </citation>
    <scope>NUCLEOTIDE SEQUENCE [LARGE SCALE GENOMIC DNA]</scope>
    <source>
        <strain evidence="9 10">BSSL-BM3</strain>
    </source>
</reference>
<dbReference type="EMBL" id="JACLHY010000014">
    <property type="protein sequence ID" value="MBC8769085.1"/>
    <property type="molecule type" value="Genomic_DNA"/>
</dbReference>
<dbReference type="Proteomes" id="UP000618952">
    <property type="component" value="Unassembled WGS sequence"/>
</dbReference>
<evidence type="ECO:0000313" key="10">
    <source>
        <dbReference type="Proteomes" id="UP000618952"/>
    </source>
</evidence>
<dbReference type="Pfam" id="PF05090">
    <property type="entry name" value="HTTM"/>
    <property type="match status" value="1"/>
</dbReference>
<evidence type="ECO:0000256" key="1">
    <source>
        <dbReference type="ARBA" id="ARBA00004127"/>
    </source>
</evidence>
<comment type="caution">
    <text evidence="9">The sequence shown here is derived from an EMBL/GenBank/DDBJ whole genome shotgun (WGS) entry which is preliminary data.</text>
</comment>
<comment type="subcellular location">
    <subcellularLocation>
        <location evidence="1">Endomembrane system</location>
        <topology evidence="1">Multi-pass membrane protein</topology>
    </subcellularLocation>
</comment>
<evidence type="ECO:0000256" key="3">
    <source>
        <dbReference type="ARBA" id="ARBA00022989"/>
    </source>
</evidence>
<feature type="transmembrane region" description="Helical" evidence="7">
    <location>
        <begin position="110"/>
        <end position="127"/>
    </location>
</feature>
<feature type="domain" description="HTTM-like" evidence="8">
    <location>
        <begin position="7"/>
        <end position="266"/>
    </location>
</feature>
<dbReference type="InterPro" id="IPR011020">
    <property type="entry name" value="HTTM-like"/>
</dbReference>
<gene>
    <name evidence="9" type="ORF">H4O18_13870</name>
</gene>
<name>A0ABR7QPG1_9FLAO</name>
<evidence type="ECO:0000259" key="8">
    <source>
        <dbReference type="SMART" id="SM00752"/>
    </source>
</evidence>
<evidence type="ECO:0000313" key="9">
    <source>
        <dbReference type="EMBL" id="MBC8769085.1"/>
    </source>
</evidence>
<dbReference type="Pfam" id="PF22777">
    <property type="entry name" value="VKGC_lumenal_dom"/>
    <property type="match status" value="1"/>
</dbReference>
<accession>A0ABR7QPG1</accession>
<feature type="transmembrane region" description="Helical" evidence="7">
    <location>
        <begin position="201"/>
        <end position="223"/>
    </location>
</feature>
<feature type="transmembrane region" description="Helical" evidence="7">
    <location>
        <begin position="148"/>
        <end position="167"/>
    </location>
</feature>
<sequence length="439" mass="51165">MLDRFLFKQIDNSPLLIFRIFFGILVSLECYGAIITGWVKRNLIDPQFTFTFIGFEWLQPLPGLGMYFYFFVMGTLGICIALGYKYRYSIIAFTLFWTGVYLMQKTAYNNHYYLLILIAGIMAFLPANSNYSLDAKSNPSLRAFKMPAFVKWVIVLQLLIVYTYASFAKLYGDWLDFSVIGILFKNKSGYPVIGGLLQEPLLHRIVGISGILFDLLIVPALLWKPTRKWAFVVSIFFHLFNSIVFQIGIFPYLALAFSVFFFEPEVIRKIFFKQKEPYQNGPVTVPPNRKFVLGILGIYFLIQLGLPLRHYFIKDDVLWTEEGHRMSWRMMLRSRTGITSFKIVSSTTKNSFLVNLDDYLTKAQKNKVSSYPDFIWQFTQRLKREYAEKGEKISIYVDSRVSVNGKPYQQFIDPEIDMSKVSWSHFTHNDWILPSQPQQ</sequence>
<keyword evidence="2 7" id="KW-0812">Transmembrane</keyword>
<feature type="transmembrane region" description="Helical" evidence="7">
    <location>
        <begin position="291"/>
        <end position="308"/>
    </location>
</feature>
<organism evidence="9 10">
    <name type="scientific">Arenibacter arenosicollis</name>
    <dbReference type="NCBI Taxonomy" id="2762274"/>
    <lineage>
        <taxon>Bacteria</taxon>
        <taxon>Pseudomonadati</taxon>
        <taxon>Bacteroidota</taxon>
        <taxon>Flavobacteriia</taxon>
        <taxon>Flavobacteriales</taxon>
        <taxon>Flavobacteriaceae</taxon>
        <taxon>Arenibacter</taxon>
    </lineage>
</organism>
<dbReference type="SMART" id="SM00752">
    <property type="entry name" value="HTTM"/>
    <property type="match status" value="1"/>
</dbReference>
<evidence type="ECO:0000256" key="2">
    <source>
        <dbReference type="ARBA" id="ARBA00022692"/>
    </source>
</evidence>
<protein>
    <submittedName>
        <fullName evidence="9">HTTM domain-containing protein</fullName>
    </submittedName>
</protein>
<dbReference type="InterPro" id="IPR053935">
    <property type="entry name" value="VKGC_lumenal_dom"/>
</dbReference>
<feature type="transmembrane region" description="Helical" evidence="7">
    <location>
        <begin position="88"/>
        <end position="104"/>
    </location>
</feature>
<keyword evidence="4 7" id="KW-0472">Membrane</keyword>
<dbReference type="PANTHER" id="PTHR12639">
    <property type="entry name" value="VITAMIN K-DEPENDENT GAMMA-CARBOXYLASE"/>
    <property type="match status" value="1"/>
</dbReference>
<keyword evidence="5" id="KW-1015">Disulfide bond</keyword>
<feature type="transmembrane region" description="Helical" evidence="7">
    <location>
        <begin position="20"/>
        <end position="39"/>
    </location>
</feature>
<dbReference type="PANTHER" id="PTHR12639:SF7">
    <property type="entry name" value="HTTM DOMAIN-CONTAINING PROTEIN"/>
    <property type="match status" value="1"/>
</dbReference>
<dbReference type="InterPro" id="IPR007782">
    <property type="entry name" value="VKG_COase"/>
</dbReference>
<evidence type="ECO:0000256" key="7">
    <source>
        <dbReference type="SAM" id="Phobius"/>
    </source>
</evidence>
<dbReference type="InterPro" id="IPR053934">
    <property type="entry name" value="HTTM_dom"/>
</dbReference>
<proteinExistence type="predicted"/>
<evidence type="ECO:0000256" key="6">
    <source>
        <dbReference type="ARBA" id="ARBA00023239"/>
    </source>
</evidence>
<feature type="transmembrane region" description="Helical" evidence="7">
    <location>
        <begin position="235"/>
        <end position="262"/>
    </location>
</feature>